<dbReference type="InterPro" id="IPR002401">
    <property type="entry name" value="Cyt_P450_E_grp-I"/>
</dbReference>
<dbReference type="SUPFAM" id="SSF48264">
    <property type="entry name" value="Cytochrome P450"/>
    <property type="match status" value="1"/>
</dbReference>
<dbReference type="GO" id="GO:0016705">
    <property type="term" value="F:oxidoreductase activity, acting on paired donors, with incorporation or reduction of molecular oxygen"/>
    <property type="evidence" value="ECO:0007669"/>
    <property type="project" value="InterPro"/>
</dbReference>
<dbReference type="PROSITE" id="PS00086">
    <property type="entry name" value="CYTOCHROME_P450"/>
    <property type="match status" value="1"/>
</dbReference>
<dbReference type="Pfam" id="PF00067">
    <property type="entry name" value="p450"/>
    <property type="match status" value="1"/>
</dbReference>
<dbReference type="CDD" id="cd11065">
    <property type="entry name" value="CYP64-like"/>
    <property type="match status" value="1"/>
</dbReference>
<dbReference type="EMBL" id="ML769851">
    <property type="protein sequence ID" value="KAE9386745.1"/>
    <property type="molecule type" value="Genomic_DNA"/>
</dbReference>
<comment type="cofactor">
    <cofactor evidence="1 9">
        <name>heme</name>
        <dbReference type="ChEBI" id="CHEBI:30413"/>
    </cofactor>
</comment>
<evidence type="ECO:0000256" key="5">
    <source>
        <dbReference type="ARBA" id="ARBA00022723"/>
    </source>
</evidence>
<dbReference type="InterPro" id="IPR001128">
    <property type="entry name" value="Cyt_P450"/>
</dbReference>
<dbReference type="InterPro" id="IPR017972">
    <property type="entry name" value="Cyt_P450_CS"/>
</dbReference>
<dbReference type="AlphaFoldDB" id="A0A6A4GNB9"/>
<gene>
    <name evidence="11" type="ORF">BT96DRAFT_891456</name>
</gene>
<dbReference type="PANTHER" id="PTHR46300:SF7">
    <property type="entry name" value="P450, PUTATIVE (EUROFUNG)-RELATED"/>
    <property type="match status" value="1"/>
</dbReference>
<reference evidence="11" key="1">
    <citation type="journal article" date="2019" name="Environ. Microbiol.">
        <title>Fungal ecological strategies reflected in gene transcription - a case study of two litter decomposers.</title>
        <authorList>
            <person name="Barbi F."/>
            <person name="Kohler A."/>
            <person name="Barry K."/>
            <person name="Baskaran P."/>
            <person name="Daum C."/>
            <person name="Fauchery L."/>
            <person name="Ihrmark K."/>
            <person name="Kuo A."/>
            <person name="LaButti K."/>
            <person name="Lipzen A."/>
            <person name="Morin E."/>
            <person name="Grigoriev I.V."/>
            <person name="Henrissat B."/>
            <person name="Lindahl B."/>
            <person name="Martin F."/>
        </authorList>
    </citation>
    <scope>NUCLEOTIDE SEQUENCE</scope>
    <source>
        <strain evidence="11">JB14</strain>
    </source>
</reference>
<evidence type="ECO:0000256" key="3">
    <source>
        <dbReference type="ARBA" id="ARBA00010617"/>
    </source>
</evidence>
<organism evidence="11 12">
    <name type="scientific">Gymnopus androsaceus JB14</name>
    <dbReference type="NCBI Taxonomy" id="1447944"/>
    <lineage>
        <taxon>Eukaryota</taxon>
        <taxon>Fungi</taxon>
        <taxon>Dikarya</taxon>
        <taxon>Basidiomycota</taxon>
        <taxon>Agaricomycotina</taxon>
        <taxon>Agaricomycetes</taxon>
        <taxon>Agaricomycetidae</taxon>
        <taxon>Agaricales</taxon>
        <taxon>Marasmiineae</taxon>
        <taxon>Omphalotaceae</taxon>
        <taxon>Gymnopus</taxon>
    </lineage>
</organism>
<keyword evidence="12" id="KW-1185">Reference proteome</keyword>
<comment type="similarity">
    <text evidence="3 10">Belongs to the cytochrome P450 family.</text>
</comment>
<dbReference type="Gene3D" id="1.10.630.10">
    <property type="entry name" value="Cytochrome P450"/>
    <property type="match status" value="1"/>
</dbReference>
<protein>
    <submittedName>
        <fullName evidence="11">Cytochrome P450</fullName>
    </submittedName>
</protein>
<dbReference type="PRINTS" id="PR00463">
    <property type="entry name" value="EP450I"/>
</dbReference>
<evidence type="ECO:0000256" key="6">
    <source>
        <dbReference type="ARBA" id="ARBA00023002"/>
    </source>
</evidence>
<dbReference type="Proteomes" id="UP000799118">
    <property type="component" value="Unassembled WGS sequence"/>
</dbReference>
<keyword evidence="6 10" id="KW-0560">Oxidoreductase</keyword>
<evidence type="ECO:0000256" key="9">
    <source>
        <dbReference type="PIRSR" id="PIRSR602401-1"/>
    </source>
</evidence>
<accession>A0A6A4GNB9</accession>
<keyword evidence="5 9" id="KW-0479">Metal-binding</keyword>
<evidence type="ECO:0000256" key="4">
    <source>
        <dbReference type="ARBA" id="ARBA00022617"/>
    </source>
</evidence>
<evidence type="ECO:0000313" key="11">
    <source>
        <dbReference type="EMBL" id="KAE9386745.1"/>
    </source>
</evidence>
<comment type="pathway">
    <text evidence="2">Secondary metabolite biosynthesis.</text>
</comment>
<name>A0A6A4GNB9_9AGAR</name>
<evidence type="ECO:0000256" key="2">
    <source>
        <dbReference type="ARBA" id="ARBA00005179"/>
    </source>
</evidence>
<dbReference type="OrthoDB" id="1055148at2759"/>
<keyword evidence="8 10" id="KW-0503">Monooxygenase</keyword>
<proteinExistence type="inferred from homology"/>
<dbReference type="GO" id="GO:0004497">
    <property type="term" value="F:monooxygenase activity"/>
    <property type="evidence" value="ECO:0007669"/>
    <property type="project" value="UniProtKB-KW"/>
</dbReference>
<dbReference type="PRINTS" id="PR00385">
    <property type="entry name" value="P450"/>
</dbReference>
<dbReference type="PANTHER" id="PTHR46300">
    <property type="entry name" value="P450, PUTATIVE (EUROFUNG)-RELATED-RELATED"/>
    <property type="match status" value="1"/>
</dbReference>
<dbReference type="GO" id="GO:0005506">
    <property type="term" value="F:iron ion binding"/>
    <property type="evidence" value="ECO:0007669"/>
    <property type="project" value="InterPro"/>
</dbReference>
<evidence type="ECO:0000256" key="1">
    <source>
        <dbReference type="ARBA" id="ARBA00001971"/>
    </source>
</evidence>
<dbReference type="GO" id="GO:0020037">
    <property type="term" value="F:heme binding"/>
    <property type="evidence" value="ECO:0007669"/>
    <property type="project" value="InterPro"/>
</dbReference>
<evidence type="ECO:0000256" key="10">
    <source>
        <dbReference type="RuleBase" id="RU000461"/>
    </source>
</evidence>
<dbReference type="InterPro" id="IPR050364">
    <property type="entry name" value="Cytochrome_P450_fung"/>
</dbReference>
<keyword evidence="7 9" id="KW-0408">Iron</keyword>
<sequence length="488" mass="54942">MHSLPTPNPLAVLLFLGLLAFSRFYLYQRKTSLPPGPRGWPVIGNLLDVPLMHPWKVYDKWAKQYDSGILSLRIPGATLIILNDLNIVQDLFSKRALIYSDRAHPSVLNMMDVSRLFVFQDYGEKWKHYRMVFKHQFEANRDVPSRIHELAATRRLLGRLVKAENHEKELRLTAADAILSITYGIQAGAQNSSYVDLAEETMTLISDVARGGFLVDALPLLNMLPSWFPGAQFKEKATRGRKLVDQVLQTPFEYVKAEVAKGTAVSSVASLFLASLEDVDSASQKELDEFQNILGTAYLGGADTTVSQLCSFTLAMLLYPNVQRKAQAILDSTINGRLPNFTDYGKIPYIDAIVNEILRWNPMTPLGVFHVLNRDDIYKGYTLPKGAICMPNIWAILHDEQRYGPHVNEFIPERFLTEDGSKMNPDISDVDAAFGFGRRVCPGRVIARDFVWILVTSLLTVFDICDGMDTEGLPLTPDKIKYSNEIIR</sequence>
<evidence type="ECO:0000256" key="7">
    <source>
        <dbReference type="ARBA" id="ARBA00023004"/>
    </source>
</evidence>
<dbReference type="InterPro" id="IPR036396">
    <property type="entry name" value="Cyt_P450_sf"/>
</dbReference>
<evidence type="ECO:0000256" key="8">
    <source>
        <dbReference type="ARBA" id="ARBA00023033"/>
    </source>
</evidence>
<feature type="binding site" description="axial binding residue" evidence="9">
    <location>
        <position position="441"/>
    </location>
    <ligand>
        <name>heme</name>
        <dbReference type="ChEBI" id="CHEBI:30413"/>
    </ligand>
    <ligandPart>
        <name>Fe</name>
        <dbReference type="ChEBI" id="CHEBI:18248"/>
    </ligandPart>
</feature>
<evidence type="ECO:0000313" key="12">
    <source>
        <dbReference type="Proteomes" id="UP000799118"/>
    </source>
</evidence>
<keyword evidence="4 9" id="KW-0349">Heme</keyword>